<proteinExistence type="predicted"/>
<keyword evidence="1" id="KW-1133">Transmembrane helix</keyword>
<dbReference type="Proteomes" id="UP000017836">
    <property type="component" value="Unassembled WGS sequence"/>
</dbReference>
<dbReference type="InterPro" id="IPR044196">
    <property type="entry name" value="At5g19025-like"/>
</dbReference>
<dbReference type="Gramene" id="ERN12374">
    <property type="protein sequence ID" value="ERN12374"/>
    <property type="gene ID" value="AMTR_s00025p00105600"/>
</dbReference>
<dbReference type="HOGENOM" id="CLU_2336413_0_0_1"/>
<feature type="transmembrane region" description="Helical" evidence="1">
    <location>
        <begin position="77"/>
        <end position="96"/>
    </location>
</feature>
<dbReference type="PANTHER" id="PTHR47479:SF2">
    <property type="entry name" value="OS05G0393200 PROTEIN"/>
    <property type="match status" value="1"/>
</dbReference>
<dbReference type="eggNOG" id="KOG4197">
    <property type="taxonomic scope" value="Eukaryota"/>
</dbReference>
<name>W1PWU4_AMBTC</name>
<organism evidence="2 3">
    <name type="scientific">Amborella trichopoda</name>
    <dbReference type="NCBI Taxonomy" id="13333"/>
    <lineage>
        <taxon>Eukaryota</taxon>
        <taxon>Viridiplantae</taxon>
        <taxon>Streptophyta</taxon>
        <taxon>Embryophyta</taxon>
        <taxon>Tracheophyta</taxon>
        <taxon>Spermatophyta</taxon>
        <taxon>Magnoliopsida</taxon>
        <taxon>Amborellales</taxon>
        <taxon>Amborellaceae</taxon>
        <taxon>Amborella</taxon>
    </lineage>
</organism>
<keyword evidence="1" id="KW-0472">Membrane</keyword>
<evidence type="ECO:0000313" key="2">
    <source>
        <dbReference type="EMBL" id="ERN12374.1"/>
    </source>
</evidence>
<dbReference type="AlphaFoldDB" id="W1PWU4"/>
<dbReference type="PANTHER" id="PTHR47479">
    <property type="entry name" value="OS05G0393200 PROTEIN"/>
    <property type="match status" value="1"/>
</dbReference>
<dbReference type="OMA" id="ANCLEFD"/>
<evidence type="ECO:0000256" key="1">
    <source>
        <dbReference type="SAM" id="Phobius"/>
    </source>
</evidence>
<keyword evidence="1" id="KW-0812">Transmembrane</keyword>
<protein>
    <submittedName>
        <fullName evidence="2">Uncharacterized protein</fullName>
    </submittedName>
</protein>
<evidence type="ECO:0000313" key="3">
    <source>
        <dbReference type="Proteomes" id="UP000017836"/>
    </source>
</evidence>
<dbReference type="EMBL" id="KI392614">
    <property type="protein sequence ID" value="ERN12374.1"/>
    <property type="molecule type" value="Genomic_DNA"/>
</dbReference>
<keyword evidence="3" id="KW-1185">Reference proteome</keyword>
<accession>W1PWU4</accession>
<reference evidence="3" key="1">
    <citation type="journal article" date="2013" name="Science">
        <title>The Amborella genome and the evolution of flowering plants.</title>
        <authorList>
            <consortium name="Amborella Genome Project"/>
        </authorList>
    </citation>
    <scope>NUCLEOTIDE SEQUENCE [LARGE SCALE GENOMIC DNA]</scope>
</reference>
<gene>
    <name evidence="2" type="ORF">AMTR_s00025p00105600</name>
</gene>
<sequence length="98" mass="10938">MGFDLLLQSEEKLKLSSRIDDLPLKGGVELRAEYEFLQFELKKMAPPNGKAVLLFRAPCGCPVSKLEALGPKGSRRIIVYEIVVIINIGCGDVFFIRK</sequence>